<dbReference type="STRING" id="419481.SAMN05216233_10527"/>
<proteinExistence type="predicted"/>
<keyword evidence="2" id="KW-0378">Hydrolase</keyword>
<sequence>MKRVYVLVFDGYADWELGNVLAEVRRLGKAEVVSVGFTDDIVVSMGGLRVIPDMSLSRVEPGDVSLFILPGGYLWEQGYPTDELEPFLKGLEASGIPLAAICAATTVLARAGILRGRRHTSNSPAYLEKMVPEHIEPGFYVETLAVRDRQVITASGLGAVEFTVQVLEELELSTPETRKIWFDAFKEGNFPDDFAHDM</sequence>
<keyword evidence="2" id="KW-0645">Protease</keyword>
<dbReference type="InterPro" id="IPR002818">
    <property type="entry name" value="DJ-1/PfpI"/>
</dbReference>
<dbReference type="Gene3D" id="3.40.50.880">
    <property type="match status" value="1"/>
</dbReference>
<accession>A0A1G5DXE5</accession>
<dbReference type="PANTHER" id="PTHR48094">
    <property type="entry name" value="PROTEIN/NUCLEIC ACID DEGLYCASE DJ-1-RELATED"/>
    <property type="match status" value="1"/>
</dbReference>
<dbReference type="OrthoDB" id="6003696at2"/>
<dbReference type="SUPFAM" id="SSF52317">
    <property type="entry name" value="Class I glutamine amidotransferase-like"/>
    <property type="match status" value="1"/>
</dbReference>
<dbReference type="GO" id="GO:0006508">
    <property type="term" value="P:proteolysis"/>
    <property type="evidence" value="ECO:0007669"/>
    <property type="project" value="UniProtKB-KW"/>
</dbReference>
<name>A0A1G5DXE5_9BACT</name>
<evidence type="ECO:0000259" key="1">
    <source>
        <dbReference type="Pfam" id="PF01965"/>
    </source>
</evidence>
<dbReference type="GO" id="GO:0005737">
    <property type="term" value="C:cytoplasm"/>
    <property type="evidence" value="ECO:0007669"/>
    <property type="project" value="TreeGrafter"/>
</dbReference>
<dbReference type="AlphaFoldDB" id="A0A1G5DXE5"/>
<protein>
    <submittedName>
        <fullName evidence="2">Putative intracellular protease/amidase</fullName>
    </submittedName>
</protein>
<dbReference type="RefSeq" id="WP_092210190.1">
    <property type="nucleotide sequence ID" value="NZ_FMUX01000005.1"/>
</dbReference>
<feature type="domain" description="DJ-1/PfpI" evidence="1">
    <location>
        <begin position="2"/>
        <end position="168"/>
    </location>
</feature>
<dbReference type="PANTHER" id="PTHR48094:SF19">
    <property type="entry name" value="DJ-1_PFPI DOMAIN-CONTAINING PROTEIN"/>
    <property type="match status" value="1"/>
</dbReference>
<evidence type="ECO:0000313" key="3">
    <source>
        <dbReference type="Proteomes" id="UP000198870"/>
    </source>
</evidence>
<evidence type="ECO:0000313" key="2">
    <source>
        <dbReference type="EMBL" id="SCY18868.1"/>
    </source>
</evidence>
<dbReference type="InterPro" id="IPR029062">
    <property type="entry name" value="Class_I_gatase-like"/>
</dbReference>
<reference evidence="2 3" key="1">
    <citation type="submission" date="2016-10" db="EMBL/GenBank/DDBJ databases">
        <authorList>
            <person name="de Groot N.N."/>
        </authorList>
    </citation>
    <scope>NUCLEOTIDE SEQUENCE [LARGE SCALE GENOMIC DNA]</scope>
    <source>
        <strain evidence="2 3">AA1</strain>
    </source>
</reference>
<dbReference type="Pfam" id="PF01965">
    <property type="entry name" value="DJ-1_PfpI"/>
    <property type="match status" value="1"/>
</dbReference>
<dbReference type="InterPro" id="IPR050325">
    <property type="entry name" value="Prot/Nucl_acid_deglycase"/>
</dbReference>
<organism evidence="2 3">
    <name type="scientific">Desulfoluna spongiiphila</name>
    <dbReference type="NCBI Taxonomy" id="419481"/>
    <lineage>
        <taxon>Bacteria</taxon>
        <taxon>Pseudomonadati</taxon>
        <taxon>Thermodesulfobacteriota</taxon>
        <taxon>Desulfobacteria</taxon>
        <taxon>Desulfobacterales</taxon>
        <taxon>Desulfolunaceae</taxon>
        <taxon>Desulfoluna</taxon>
    </lineage>
</organism>
<dbReference type="Proteomes" id="UP000198870">
    <property type="component" value="Unassembled WGS sequence"/>
</dbReference>
<dbReference type="GO" id="GO:0008233">
    <property type="term" value="F:peptidase activity"/>
    <property type="evidence" value="ECO:0007669"/>
    <property type="project" value="UniProtKB-KW"/>
</dbReference>
<dbReference type="EMBL" id="FMUX01000005">
    <property type="protein sequence ID" value="SCY18868.1"/>
    <property type="molecule type" value="Genomic_DNA"/>
</dbReference>
<gene>
    <name evidence="2" type="ORF">SAMN05216233_10527</name>
</gene>
<keyword evidence="3" id="KW-1185">Reference proteome</keyword>